<dbReference type="Gene3D" id="1.10.1200.10">
    <property type="entry name" value="ACP-like"/>
    <property type="match status" value="2"/>
</dbReference>
<dbReference type="GO" id="GO:0017000">
    <property type="term" value="P:antibiotic biosynthetic process"/>
    <property type="evidence" value="ECO:0007669"/>
    <property type="project" value="UniProtKB-KW"/>
</dbReference>
<evidence type="ECO:0000313" key="10">
    <source>
        <dbReference type="Proteomes" id="UP000249522"/>
    </source>
</evidence>
<keyword evidence="6" id="KW-0045">Antibiotic biosynthesis</keyword>
<dbReference type="InterPro" id="IPR001031">
    <property type="entry name" value="Thioesterase"/>
</dbReference>
<evidence type="ECO:0000256" key="5">
    <source>
        <dbReference type="ARBA" id="ARBA00022737"/>
    </source>
</evidence>
<reference evidence="9 10" key="1">
    <citation type="submission" date="2018-06" db="EMBL/GenBank/DDBJ databases">
        <title>Paenibacillus imtechensis sp. nov.</title>
        <authorList>
            <person name="Pinnaka A.K."/>
            <person name="Singh H."/>
            <person name="Kaur M."/>
        </authorList>
    </citation>
    <scope>NUCLEOTIDE SEQUENCE [LARGE SCALE GENOMIC DNA]</scope>
    <source>
        <strain evidence="9 10">SMB1</strain>
    </source>
</reference>
<dbReference type="NCBIfam" id="TIGR01733">
    <property type="entry name" value="AA-adenyl-dom"/>
    <property type="match status" value="1"/>
</dbReference>
<proteinExistence type="inferred from homology"/>
<dbReference type="SUPFAM" id="SSF53474">
    <property type="entry name" value="alpha/beta-Hydrolases"/>
    <property type="match status" value="1"/>
</dbReference>
<keyword evidence="7" id="KW-0511">Multifunctional enzyme</keyword>
<dbReference type="Pfam" id="PF00668">
    <property type="entry name" value="Condensation"/>
    <property type="match status" value="1"/>
</dbReference>
<dbReference type="Gene3D" id="2.30.38.10">
    <property type="entry name" value="Luciferase, Domain 3"/>
    <property type="match status" value="1"/>
</dbReference>
<dbReference type="GO" id="GO:0003824">
    <property type="term" value="F:catalytic activity"/>
    <property type="evidence" value="ECO:0007669"/>
    <property type="project" value="UniProtKB-KW"/>
</dbReference>
<keyword evidence="3" id="KW-0596">Phosphopantetheine</keyword>
<dbReference type="InterPro" id="IPR023213">
    <property type="entry name" value="CAT-like_dom_sf"/>
</dbReference>
<dbReference type="Proteomes" id="UP000249522">
    <property type="component" value="Unassembled WGS sequence"/>
</dbReference>
<evidence type="ECO:0000256" key="2">
    <source>
        <dbReference type="ARBA" id="ARBA00006432"/>
    </source>
</evidence>
<dbReference type="SUPFAM" id="SSF56801">
    <property type="entry name" value="Acetyl-CoA synthetase-like"/>
    <property type="match status" value="1"/>
</dbReference>
<comment type="similarity">
    <text evidence="2">Belongs to the ATP-dependent AMP-binding enzyme family.</text>
</comment>
<dbReference type="InterPro" id="IPR020845">
    <property type="entry name" value="AMP-binding_CS"/>
</dbReference>
<evidence type="ECO:0000256" key="7">
    <source>
        <dbReference type="ARBA" id="ARBA00023268"/>
    </source>
</evidence>
<evidence type="ECO:0000256" key="1">
    <source>
        <dbReference type="ARBA" id="ARBA00001957"/>
    </source>
</evidence>
<dbReference type="Pfam" id="PF00975">
    <property type="entry name" value="Thioesterase"/>
    <property type="match status" value="1"/>
</dbReference>
<keyword evidence="4" id="KW-0597">Phosphoprotein</keyword>
<gene>
    <name evidence="9" type="ORF">DNH61_11285</name>
</gene>
<dbReference type="InterPro" id="IPR025110">
    <property type="entry name" value="AMP-bd_C"/>
</dbReference>
<dbReference type="Pfam" id="PF00501">
    <property type="entry name" value="AMP-binding"/>
    <property type="match status" value="1"/>
</dbReference>
<dbReference type="Gene3D" id="3.40.50.980">
    <property type="match status" value="2"/>
</dbReference>
<evidence type="ECO:0000313" key="9">
    <source>
        <dbReference type="EMBL" id="PZD96003.1"/>
    </source>
</evidence>
<dbReference type="SUPFAM" id="SSF47336">
    <property type="entry name" value="ACP-like"/>
    <property type="match status" value="2"/>
</dbReference>
<dbReference type="InterPro" id="IPR006162">
    <property type="entry name" value="Ppantetheine_attach_site"/>
</dbReference>
<evidence type="ECO:0000256" key="6">
    <source>
        <dbReference type="ARBA" id="ARBA00023194"/>
    </source>
</evidence>
<sequence length="1695" mass="190324">MYSGAAGLNPLMKWGMMMKRKKTIGQKKMLAAAMPESAKFWSKELEQAIPSTYPSDFTRTAEKASNQVYFSSPVRISSATLQQLAELCGADEKDYSGLMAASVMAVLYITYNGVAEDFMTGCSVSSAEEDIQVPLRIQVGEGSTFESLFRRIQDYSSRMQEHKKYPVELLVPHQHIDISIIHAAAGLETVPARESILGFDFIEEQDSGDYMLTVTGDSARYLEDTVRSLANRIHWLLEQSASKPQTPLLEIDLFSQHDRDIIHHLNATDQAFSDMASLTDLFDRTFEAYAAETAIVSRERQVTFAELDELSGQVAGFISGVGDPDNPVVGILAHRSIDFMVGVLGILRAGKAYLPLDPKAPLERNSRILSQSGAQIVLCSELYRSQVPGSVTSYALEAIQSNAAADILPEIPPLSLAYVIFTSGSTGLPKGVCVNHRSAVNRIEWMQRSFPLGQDDVILHKTPATFDVSVWEMFWWLIAGCRVALLPPNEEANPETIIEVIERNSVTTMHFVPSMLNAFLDYVESTGSAARLKSLRRVFCSGEALSPNHVQKFYALFGSVKLVNLYGPTEATVDVSCHIAESGDNPVPIGKPIDNIRLYIVDALHNQRPVGMVGELCIAGVGVSDGYINDASRTAERFLSIPSLGEDNVYMTGDLARLRHDQTIEYLGRNDRQVKVRGFRIELGEIETALTSRDYIHDAIVLGNEESDGILHLYAYVILADSTVSNQTIVSDLSKLVPKYMIPDKVIAVESMPLTPNGKVDKAALLALRLEREDQVKVLPSTADEVTMAQIWESVLGISEVGVTDNFFALGGNSINFVSVLALANEKGMNITFQQLFKHPTIRDLLNSSNDTNSEEELLHEISSFALISEHDRSRIPDGIEDAYPMSMLQAGLVYQSIIMQGDNNYHDIVSYLIKGEMNIDIFREAVSRLVMEQPIFRTSYNLRDFSEYMQLVHSSPERLPLNVHDLRGLKTDQEQDQWYEEWFWKEQHRPFEWESPGLVQLHIHILRDDLYRYSISQHNSALDGWSMNKVHTYLFQTYFSLMNGLSESRVTISSNDHNRNFIYLEQQSIKSETHRKFWADLLDQAPDGVIPRSRPTKQNHGNEVVFYDVELPEGLSGKLVHLANELMVPVKDILLASHVKFLSMLTSRDDVFMGYEIGGRPERLGAEDALGVFLNTMPFRVVLNDQDSWRQFIRSVYDVEAAVLPYRRYPMAKVKQDMGNMGILFETVFNFTHFYSLKEIRDLPGFDLVDVRAAAITEFPLRIEYSRHFYTDEIELSLHYHTAEFDEEDMHSFGRVFIHILESMVQHTDDRHNEMVTGEDLGRFTIYLSSAPAEQPQDNALEAVRADRIEQGEYLEAVNRVKTIWSSVLGKPEAALAVNDDFFLIGGSSLSAMKVSMLLEKQLSLKTIMQKSILHELAVELMGSRVKPAEETKLLQCLSKSSASALSIIFMPYAGGNALNFMPVARAFEALDRDVSVYAVELPGHDPNSDSSLMDFSSLAKQLADEIDAKMGNTPYVIWGHCVGTALAFEVTRQLEERSRAPKRLFLAAKVMAQPGEILKTIENAKRLVFADIAKFHAEWTGTSELSTLGEEYELHLAKSFSHDSVESNQYLHSLWHKVGDITLQTPSIVVVSKDDPATTGYAEEWSRWSNWIRDLQLKVFEAGGHYFIRTIQSELASYILTETEDKVETIPSR</sequence>
<dbReference type="PROSITE" id="PS00012">
    <property type="entry name" value="PHOSPHOPANTETHEINE"/>
    <property type="match status" value="1"/>
</dbReference>
<evidence type="ECO:0000259" key="8">
    <source>
        <dbReference type="PROSITE" id="PS50075"/>
    </source>
</evidence>
<dbReference type="PANTHER" id="PTHR45527:SF1">
    <property type="entry name" value="FATTY ACID SYNTHASE"/>
    <property type="match status" value="1"/>
</dbReference>
<protein>
    <recommendedName>
        <fullName evidence="8">Carrier domain-containing protein</fullName>
    </recommendedName>
</protein>
<dbReference type="OrthoDB" id="9765680at2"/>
<dbReference type="Gene3D" id="3.30.559.10">
    <property type="entry name" value="Chloramphenicol acetyltransferase-like domain"/>
    <property type="match status" value="1"/>
</dbReference>
<dbReference type="Gene3D" id="3.30.300.30">
    <property type="match status" value="1"/>
</dbReference>
<dbReference type="PROSITE" id="PS50075">
    <property type="entry name" value="CARRIER"/>
    <property type="match status" value="1"/>
</dbReference>
<keyword evidence="10" id="KW-1185">Reference proteome</keyword>
<name>A0A2W1LAS9_9BACL</name>
<dbReference type="CDD" id="cd05930">
    <property type="entry name" value="A_NRPS"/>
    <property type="match status" value="1"/>
</dbReference>
<dbReference type="Pfam" id="PF00550">
    <property type="entry name" value="PP-binding"/>
    <property type="match status" value="2"/>
</dbReference>
<dbReference type="GO" id="GO:0031177">
    <property type="term" value="F:phosphopantetheine binding"/>
    <property type="evidence" value="ECO:0007669"/>
    <property type="project" value="TreeGrafter"/>
</dbReference>
<dbReference type="Gene3D" id="3.30.559.30">
    <property type="entry name" value="Nonribosomal peptide synthetase, condensation domain"/>
    <property type="match status" value="2"/>
</dbReference>
<evidence type="ECO:0000256" key="3">
    <source>
        <dbReference type="ARBA" id="ARBA00022450"/>
    </source>
</evidence>
<dbReference type="GO" id="GO:0008610">
    <property type="term" value="P:lipid biosynthetic process"/>
    <property type="evidence" value="ECO:0007669"/>
    <property type="project" value="UniProtKB-ARBA"/>
</dbReference>
<dbReference type="SUPFAM" id="SSF52777">
    <property type="entry name" value="CoA-dependent acyltransferases"/>
    <property type="match status" value="3"/>
</dbReference>
<dbReference type="InterPro" id="IPR036736">
    <property type="entry name" value="ACP-like_sf"/>
</dbReference>
<dbReference type="PANTHER" id="PTHR45527">
    <property type="entry name" value="NONRIBOSOMAL PEPTIDE SYNTHETASE"/>
    <property type="match status" value="1"/>
</dbReference>
<feature type="domain" description="Carrier" evidence="8">
    <location>
        <begin position="779"/>
        <end position="853"/>
    </location>
</feature>
<dbReference type="InterPro" id="IPR029058">
    <property type="entry name" value="AB_hydrolase_fold"/>
</dbReference>
<dbReference type="InterPro" id="IPR045851">
    <property type="entry name" value="AMP-bd_C_sf"/>
</dbReference>
<keyword evidence="5" id="KW-0677">Repeat</keyword>
<evidence type="ECO:0000256" key="4">
    <source>
        <dbReference type="ARBA" id="ARBA00022553"/>
    </source>
</evidence>
<dbReference type="GO" id="GO:0043041">
    <property type="term" value="P:amino acid activation for nonribosomal peptide biosynthetic process"/>
    <property type="evidence" value="ECO:0007669"/>
    <property type="project" value="TreeGrafter"/>
</dbReference>
<comment type="caution">
    <text evidence="9">The sequence shown here is derived from an EMBL/GenBank/DDBJ whole genome shotgun (WGS) entry which is preliminary data.</text>
</comment>
<dbReference type="InterPro" id="IPR000873">
    <property type="entry name" value="AMP-dep_synth/lig_dom"/>
</dbReference>
<organism evidence="9 10">
    <name type="scientific">Paenibacillus sambharensis</name>
    <dbReference type="NCBI Taxonomy" id="1803190"/>
    <lineage>
        <taxon>Bacteria</taxon>
        <taxon>Bacillati</taxon>
        <taxon>Bacillota</taxon>
        <taxon>Bacilli</taxon>
        <taxon>Bacillales</taxon>
        <taxon>Paenibacillaceae</taxon>
        <taxon>Paenibacillus</taxon>
    </lineage>
</organism>
<dbReference type="Pfam" id="PF13193">
    <property type="entry name" value="AMP-binding_C"/>
    <property type="match status" value="1"/>
</dbReference>
<dbReference type="InterPro" id="IPR001242">
    <property type="entry name" value="Condensation_dom"/>
</dbReference>
<dbReference type="PROSITE" id="PS00455">
    <property type="entry name" value="AMP_BINDING"/>
    <property type="match status" value="1"/>
</dbReference>
<dbReference type="InterPro" id="IPR010071">
    <property type="entry name" value="AA_adenyl_dom"/>
</dbReference>
<comment type="cofactor">
    <cofactor evidence="1">
        <name>pantetheine 4'-phosphate</name>
        <dbReference type="ChEBI" id="CHEBI:47942"/>
    </cofactor>
</comment>
<dbReference type="Gene3D" id="3.40.50.1820">
    <property type="entry name" value="alpha/beta hydrolase"/>
    <property type="match status" value="1"/>
</dbReference>
<dbReference type="InterPro" id="IPR009081">
    <property type="entry name" value="PP-bd_ACP"/>
</dbReference>
<accession>A0A2W1LAS9</accession>
<dbReference type="EMBL" id="QKRB01000043">
    <property type="protein sequence ID" value="PZD96003.1"/>
    <property type="molecule type" value="Genomic_DNA"/>
</dbReference>
<dbReference type="GO" id="GO:0044550">
    <property type="term" value="P:secondary metabolite biosynthetic process"/>
    <property type="evidence" value="ECO:0007669"/>
    <property type="project" value="TreeGrafter"/>
</dbReference>
<dbReference type="GO" id="GO:0005737">
    <property type="term" value="C:cytoplasm"/>
    <property type="evidence" value="ECO:0007669"/>
    <property type="project" value="TreeGrafter"/>
</dbReference>
<dbReference type="FunFam" id="3.40.50.980:FF:000002">
    <property type="entry name" value="Enterobactin synthetase component F"/>
    <property type="match status" value="1"/>
</dbReference>